<dbReference type="PANTHER" id="PTHR48022">
    <property type="entry name" value="PLASTIDIC GLUCOSE TRANSPORTER 4"/>
    <property type="match status" value="1"/>
</dbReference>
<keyword evidence="5 9" id="KW-0812">Transmembrane</keyword>
<evidence type="ECO:0000256" key="3">
    <source>
        <dbReference type="ARBA" id="ARBA00022448"/>
    </source>
</evidence>
<dbReference type="InterPro" id="IPR020846">
    <property type="entry name" value="MFS_dom"/>
</dbReference>
<feature type="transmembrane region" description="Helical" evidence="9">
    <location>
        <begin position="90"/>
        <end position="107"/>
    </location>
</feature>
<dbReference type="SUPFAM" id="SSF103473">
    <property type="entry name" value="MFS general substrate transporter"/>
    <property type="match status" value="1"/>
</dbReference>
<feature type="transmembrane region" description="Helical" evidence="9">
    <location>
        <begin position="63"/>
        <end position="83"/>
    </location>
</feature>
<dbReference type="HOGENOM" id="CLU_001265_30_1_1"/>
<feature type="transmembrane region" description="Helical" evidence="9">
    <location>
        <begin position="7"/>
        <end position="24"/>
    </location>
</feature>
<feature type="transmembrane region" description="Helical" evidence="9">
    <location>
        <begin position="437"/>
        <end position="457"/>
    </location>
</feature>
<keyword evidence="7 9" id="KW-0472">Membrane</keyword>
<dbReference type="PRINTS" id="PR00171">
    <property type="entry name" value="SUGRTRNSPORT"/>
</dbReference>
<sequence length="539" mass="59579">MGFSRKTISMVMLVFVSMAGWMFGADTGTIGGLTNMRDFQRRFADKYDSSTDTYSYSPTRQGLLVGMVNVGTLIGSLLCSPLADRVGKKVSIMIWTVVYLSGIVIQLTSKMAWFQFMIAKIWTGFSIGALSVLTPGYQSETSPASIRGLIVTSFQLFITLGIFVANIIVFGCRNISGAASWRVPLAINLVYGVILFIGMMYLPESPRYLMQINKPEECRRVLADTEGVDPSDPALDAEFNAIRDSIQQEFAGGPVTWGEIFGPLMRYRTFLGMAVMSFQQLAGANYFFYYGTDVFKGVGISNSFIASLILGAVNFGSTFPGLYVVENLGRRWPLIIGAVWMFVCFMVFSSVGFKSLYPHGPDAPSDKTAGNVMIIFSCLYIFAFACTWAPAAWVIVGESYPVRVRSKCASVATACNWSWNFLISFFTPFIVKKIGFKYGYVFACCCLCGALVIFFFACETKGLSLEEVNEMYVSGVKPWASNGYAKTVIRDRNHSDLEKSITHPQLSTVDSEENKKVTPSAEYVEDGSVQRSFNNGFEN</sequence>
<dbReference type="InterPro" id="IPR005829">
    <property type="entry name" value="Sugar_transporter_CS"/>
</dbReference>
<evidence type="ECO:0000259" key="10">
    <source>
        <dbReference type="PROSITE" id="PS50850"/>
    </source>
</evidence>
<dbReference type="FunFam" id="1.20.1250.20:FF:000044">
    <property type="entry name" value="Hexose transporter Hxt3p"/>
    <property type="match status" value="1"/>
</dbReference>
<dbReference type="eggNOG" id="KOG0254">
    <property type="taxonomic scope" value="Eukaryota"/>
</dbReference>
<evidence type="ECO:0000256" key="1">
    <source>
        <dbReference type="ARBA" id="ARBA00004141"/>
    </source>
</evidence>
<dbReference type="NCBIfam" id="TIGR00879">
    <property type="entry name" value="SP"/>
    <property type="match status" value="1"/>
</dbReference>
<dbReference type="InterPro" id="IPR050360">
    <property type="entry name" value="MFS_Sugar_Transporters"/>
</dbReference>
<name>B6K5U2_SCHJY</name>
<keyword evidence="12" id="KW-1185">Reference proteome</keyword>
<dbReference type="OrthoDB" id="2241241at2759"/>
<feature type="transmembrane region" description="Helical" evidence="9">
    <location>
        <begin position="373"/>
        <end position="396"/>
    </location>
</feature>
<feature type="transmembrane region" description="Helical" evidence="9">
    <location>
        <begin position="149"/>
        <end position="171"/>
    </location>
</feature>
<feature type="transmembrane region" description="Helical" evidence="9">
    <location>
        <begin position="408"/>
        <end position="431"/>
    </location>
</feature>
<gene>
    <name evidence="11" type="ORF">SJAG_04068</name>
</gene>
<dbReference type="AlphaFoldDB" id="B6K5U2"/>
<dbReference type="OMA" id="TYVLGKW"/>
<protein>
    <submittedName>
        <fullName evidence="11">High-affinity fructose transporter ght6</fullName>
    </submittedName>
</protein>
<dbReference type="GeneID" id="7047591"/>
<evidence type="ECO:0000256" key="7">
    <source>
        <dbReference type="ARBA" id="ARBA00023136"/>
    </source>
</evidence>
<feature type="transmembrane region" description="Helical" evidence="9">
    <location>
        <begin position="332"/>
        <end position="353"/>
    </location>
</feature>
<keyword evidence="3 8" id="KW-0813">Transport</keyword>
<evidence type="ECO:0000256" key="8">
    <source>
        <dbReference type="RuleBase" id="RU003346"/>
    </source>
</evidence>
<proteinExistence type="inferred from homology"/>
<dbReference type="GO" id="GO:0005351">
    <property type="term" value="F:carbohydrate:proton symporter activity"/>
    <property type="evidence" value="ECO:0000318"/>
    <property type="project" value="GO_Central"/>
</dbReference>
<dbReference type="Pfam" id="PF00083">
    <property type="entry name" value="Sugar_tr"/>
    <property type="match status" value="1"/>
</dbReference>
<keyword evidence="4" id="KW-0762">Sugar transport</keyword>
<dbReference type="GO" id="GO:0008643">
    <property type="term" value="P:carbohydrate transport"/>
    <property type="evidence" value="ECO:0000318"/>
    <property type="project" value="GO_Central"/>
</dbReference>
<dbReference type="VEuPathDB" id="FungiDB:SJAG_04068"/>
<keyword evidence="6 9" id="KW-1133">Transmembrane helix</keyword>
<dbReference type="STRING" id="402676.B6K5U2"/>
<evidence type="ECO:0000256" key="9">
    <source>
        <dbReference type="SAM" id="Phobius"/>
    </source>
</evidence>
<evidence type="ECO:0000256" key="4">
    <source>
        <dbReference type="ARBA" id="ARBA00022597"/>
    </source>
</evidence>
<evidence type="ECO:0000313" key="11">
    <source>
        <dbReference type="EMBL" id="EEB08896.1"/>
    </source>
</evidence>
<evidence type="ECO:0000256" key="5">
    <source>
        <dbReference type="ARBA" id="ARBA00022692"/>
    </source>
</evidence>
<dbReference type="Gene3D" id="1.20.1250.20">
    <property type="entry name" value="MFS general substrate transporter like domains"/>
    <property type="match status" value="1"/>
</dbReference>
<feature type="transmembrane region" description="Helical" evidence="9">
    <location>
        <begin position="183"/>
        <end position="202"/>
    </location>
</feature>
<dbReference type="PROSITE" id="PS50850">
    <property type="entry name" value="MFS"/>
    <property type="match status" value="1"/>
</dbReference>
<evidence type="ECO:0000256" key="6">
    <source>
        <dbReference type="ARBA" id="ARBA00022989"/>
    </source>
</evidence>
<dbReference type="InterPro" id="IPR005828">
    <property type="entry name" value="MFS_sugar_transport-like"/>
</dbReference>
<feature type="transmembrane region" description="Helical" evidence="9">
    <location>
        <begin position="304"/>
        <end position="325"/>
    </location>
</feature>
<dbReference type="InterPro" id="IPR003663">
    <property type="entry name" value="Sugar/inositol_transpt"/>
</dbReference>
<dbReference type="CDD" id="cd17356">
    <property type="entry name" value="MFS_HXT"/>
    <property type="match status" value="1"/>
</dbReference>
<dbReference type="Proteomes" id="UP000001744">
    <property type="component" value="Unassembled WGS sequence"/>
</dbReference>
<dbReference type="JaponicusDB" id="SJAG_04068"/>
<dbReference type="PROSITE" id="PS00216">
    <property type="entry name" value="SUGAR_TRANSPORT_1"/>
    <property type="match status" value="1"/>
</dbReference>
<organism evidence="11 12">
    <name type="scientific">Schizosaccharomyces japonicus (strain yFS275 / FY16936)</name>
    <name type="common">Fission yeast</name>
    <dbReference type="NCBI Taxonomy" id="402676"/>
    <lineage>
        <taxon>Eukaryota</taxon>
        <taxon>Fungi</taxon>
        <taxon>Dikarya</taxon>
        <taxon>Ascomycota</taxon>
        <taxon>Taphrinomycotina</taxon>
        <taxon>Schizosaccharomycetes</taxon>
        <taxon>Schizosaccharomycetales</taxon>
        <taxon>Schizosaccharomycetaceae</taxon>
        <taxon>Schizosaccharomyces</taxon>
    </lineage>
</organism>
<dbReference type="EMBL" id="KE651167">
    <property type="protein sequence ID" value="EEB08896.1"/>
    <property type="molecule type" value="Genomic_DNA"/>
</dbReference>
<feature type="transmembrane region" description="Helical" evidence="9">
    <location>
        <begin position="270"/>
        <end position="292"/>
    </location>
</feature>
<dbReference type="RefSeq" id="XP_002175189.1">
    <property type="nucleotide sequence ID" value="XM_002175153.2"/>
</dbReference>
<accession>B6K5U2</accession>
<evidence type="ECO:0000256" key="2">
    <source>
        <dbReference type="ARBA" id="ARBA00010992"/>
    </source>
</evidence>
<dbReference type="InterPro" id="IPR036259">
    <property type="entry name" value="MFS_trans_sf"/>
</dbReference>
<dbReference type="PANTHER" id="PTHR48022:SF75">
    <property type="entry name" value="GALACTOSE TRANSPORTER-RELATED"/>
    <property type="match status" value="1"/>
</dbReference>
<evidence type="ECO:0000313" key="12">
    <source>
        <dbReference type="Proteomes" id="UP000001744"/>
    </source>
</evidence>
<comment type="subcellular location">
    <subcellularLocation>
        <location evidence="1">Membrane</location>
        <topology evidence="1">Multi-pass membrane protein</topology>
    </subcellularLocation>
</comment>
<feature type="transmembrane region" description="Helical" evidence="9">
    <location>
        <begin position="113"/>
        <end position="137"/>
    </location>
</feature>
<feature type="domain" description="Major facilitator superfamily (MFS) profile" evidence="10">
    <location>
        <begin position="12"/>
        <end position="461"/>
    </location>
</feature>
<reference evidence="11 12" key="1">
    <citation type="journal article" date="2011" name="Science">
        <title>Comparative functional genomics of the fission yeasts.</title>
        <authorList>
            <person name="Rhind N."/>
            <person name="Chen Z."/>
            <person name="Yassour M."/>
            <person name="Thompson D.A."/>
            <person name="Haas B.J."/>
            <person name="Habib N."/>
            <person name="Wapinski I."/>
            <person name="Roy S."/>
            <person name="Lin M.F."/>
            <person name="Heiman D.I."/>
            <person name="Young S.K."/>
            <person name="Furuya K."/>
            <person name="Guo Y."/>
            <person name="Pidoux A."/>
            <person name="Chen H.M."/>
            <person name="Robbertse B."/>
            <person name="Goldberg J.M."/>
            <person name="Aoki K."/>
            <person name="Bayne E.H."/>
            <person name="Berlin A.M."/>
            <person name="Desjardins C.A."/>
            <person name="Dobbs E."/>
            <person name="Dukaj L."/>
            <person name="Fan L."/>
            <person name="FitzGerald M.G."/>
            <person name="French C."/>
            <person name="Gujja S."/>
            <person name="Hansen K."/>
            <person name="Keifenheim D."/>
            <person name="Levin J.Z."/>
            <person name="Mosher R.A."/>
            <person name="Mueller C.A."/>
            <person name="Pfiffner J."/>
            <person name="Priest M."/>
            <person name="Russ C."/>
            <person name="Smialowska A."/>
            <person name="Swoboda P."/>
            <person name="Sykes S.M."/>
            <person name="Vaughn M."/>
            <person name="Vengrova S."/>
            <person name="Yoder R."/>
            <person name="Zeng Q."/>
            <person name="Allshire R."/>
            <person name="Baulcombe D."/>
            <person name="Birren B.W."/>
            <person name="Brown W."/>
            <person name="Ekwall K."/>
            <person name="Kellis M."/>
            <person name="Leatherwood J."/>
            <person name="Levin H."/>
            <person name="Margalit H."/>
            <person name="Martienssen R."/>
            <person name="Nieduszynski C.A."/>
            <person name="Spatafora J.W."/>
            <person name="Friedman N."/>
            <person name="Dalgaard J.Z."/>
            <person name="Baumann P."/>
            <person name="Niki H."/>
            <person name="Regev A."/>
            <person name="Nusbaum C."/>
        </authorList>
    </citation>
    <scope>NUCLEOTIDE SEQUENCE [LARGE SCALE GENOMIC DNA]</scope>
    <source>
        <strain evidence="12">yFS275 / FY16936</strain>
    </source>
</reference>
<dbReference type="GO" id="GO:0005886">
    <property type="term" value="C:plasma membrane"/>
    <property type="evidence" value="ECO:0000318"/>
    <property type="project" value="GO_Central"/>
</dbReference>
<comment type="similarity">
    <text evidence="2 8">Belongs to the major facilitator superfamily. Sugar transporter (TC 2.A.1.1) family.</text>
</comment>